<evidence type="ECO:0000313" key="3">
    <source>
        <dbReference type="Proteomes" id="UP000183002"/>
    </source>
</evidence>
<keyword evidence="1" id="KW-0732">Signal</keyword>
<dbReference type="STRING" id="1077947.SAMN05216227_102734"/>
<proteinExistence type="predicted"/>
<organism evidence="2 3">
    <name type="scientific">Pseudorhodobacter antarcticus</name>
    <dbReference type="NCBI Taxonomy" id="1077947"/>
    <lineage>
        <taxon>Bacteria</taxon>
        <taxon>Pseudomonadati</taxon>
        <taxon>Pseudomonadota</taxon>
        <taxon>Alphaproteobacteria</taxon>
        <taxon>Rhodobacterales</taxon>
        <taxon>Paracoccaceae</taxon>
        <taxon>Pseudorhodobacter</taxon>
    </lineage>
</organism>
<dbReference type="Pfam" id="PF06776">
    <property type="entry name" value="IalB"/>
    <property type="match status" value="1"/>
</dbReference>
<feature type="chain" id="PRO_5010303927" evidence="1">
    <location>
        <begin position="23"/>
        <end position="218"/>
    </location>
</feature>
<sequence length="218" mass="21980">MTKSTPFFATTLCLLLGTATFAQGTAAPAADAPAANAAADAAAAPVVGTTAAADGLSMGTEAGTGAAAAPQFTDELFGTWTKRCDINTENPAPCQLYHLLKDSDGTSVAEISLFGLPQGQQAAAGATVIVPLETLLTADLVLAVDTGKARNYPFAWCSPAGCIARIGFTQAEVDGFKKGNEAKLTIVPAVAPDQKVELTVPLTGFTAGYDAVNAANGN</sequence>
<dbReference type="EMBL" id="FOCO01000027">
    <property type="protein sequence ID" value="SEN84629.1"/>
    <property type="molecule type" value="Genomic_DNA"/>
</dbReference>
<keyword evidence="3" id="KW-1185">Reference proteome</keyword>
<evidence type="ECO:0000313" key="2">
    <source>
        <dbReference type="EMBL" id="SEN84629.1"/>
    </source>
</evidence>
<dbReference type="InterPro" id="IPR038696">
    <property type="entry name" value="IalB_sf"/>
</dbReference>
<protein>
    <submittedName>
        <fullName evidence="2">Invasion protein IalB, involved in pathogenesis</fullName>
    </submittedName>
</protein>
<accession>A0A1H8JVA8</accession>
<dbReference type="AlphaFoldDB" id="A0A1H8JVA8"/>
<evidence type="ECO:0000256" key="1">
    <source>
        <dbReference type="SAM" id="SignalP"/>
    </source>
</evidence>
<name>A0A1H8JVA8_9RHOB</name>
<dbReference type="Gene3D" id="2.60.40.1880">
    <property type="entry name" value="Invasion associated locus B (IalB) protein"/>
    <property type="match status" value="1"/>
</dbReference>
<dbReference type="Proteomes" id="UP000183002">
    <property type="component" value="Unassembled WGS sequence"/>
</dbReference>
<dbReference type="RefSeq" id="WP_050519231.1">
    <property type="nucleotide sequence ID" value="NZ_FOCO01000027.1"/>
</dbReference>
<gene>
    <name evidence="2" type="ORF">SAMN05216227_102734</name>
</gene>
<dbReference type="InterPro" id="IPR010642">
    <property type="entry name" value="Invasion_prot_B"/>
</dbReference>
<dbReference type="OrthoDB" id="9797912at2"/>
<reference evidence="2 3" key="1">
    <citation type="submission" date="2016-10" db="EMBL/GenBank/DDBJ databases">
        <authorList>
            <person name="de Groot N.N."/>
        </authorList>
    </citation>
    <scope>NUCLEOTIDE SEQUENCE [LARGE SCALE GENOMIC DNA]</scope>
    <source>
        <strain evidence="2 3">CGMCC 1.10836</strain>
    </source>
</reference>
<feature type="signal peptide" evidence="1">
    <location>
        <begin position="1"/>
        <end position="22"/>
    </location>
</feature>